<dbReference type="PRINTS" id="PR00368">
    <property type="entry name" value="FADPNR"/>
</dbReference>
<evidence type="ECO:0000256" key="4">
    <source>
        <dbReference type="ARBA" id="ARBA00022857"/>
    </source>
</evidence>
<proteinExistence type="inferred from homology"/>
<dbReference type="Gene3D" id="3.50.50.60">
    <property type="entry name" value="FAD/NAD(P)-binding domain"/>
    <property type="match status" value="2"/>
</dbReference>
<evidence type="ECO:0000256" key="5">
    <source>
        <dbReference type="ARBA" id="ARBA00023002"/>
    </source>
</evidence>
<dbReference type="InterPro" id="IPR020946">
    <property type="entry name" value="Flavin_mOase-like"/>
</dbReference>
<dbReference type="Pfam" id="PF00743">
    <property type="entry name" value="FMO-like"/>
    <property type="match status" value="1"/>
</dbReference>
<organism evidence="6 7">
    <name type="scientific">Mycolicibacterium diernhoferi</name>
    <dbReference type="NCBI Taxonomy" id="1801"/>
    <lineage>
        <taxon>Bacteria</taxon>
        <taxon>Bacillati</taxon>
        <taxon>Actinomycetota</taxon>
        <taxon>Actinomycetes</taxon>
        <taxon>Mycobacteriales</taxon>
        <taxon>Mycobacteriaceae</taxon>
        <taxon>Mycolicibacterium</taxon>
    </lineage>
</organism>
<evidence type="ECO:0000256" key="1">
    <source>
        <dbReference type="ARBA" id="ARBA00010139"/>
    </source>
</evidence>
<comment type="caution">
    <text evidence="6">The sequence shown here is derived from an EMBL/GenBank/DDBJ whole genome shotgun (WGS) entry which is preliminary data.</text>
</comment>
<dbReference type="GO" id="GO:0050661">
    <property type="term" value="F:NADP binding"/>
    <property type="evidence" value="ECO:0007669"/>
    <property type="project" value="InterPro"/>
</dbReference>
<evidence type="ECO:0000256" key="2">
    <source>
        <dbReference type="ARBA" id="ARBA00022630"/>
    </source>
</evidence>
<comment type="similarity">
    <text evidence="1">Belongs to the FAD-binding monooxygenase family.</text>
</comment>
<reference evidence="6 7" key="1">
    <citation type="submission" date="2017-10" db="EMBL/GenBank/DDBJ databases">
        <title>The new phylogeny of genus Mycobacterium.</title>
        <authorList>
            <person name="Tortoli E."/>
            <person name="Trovato A."/>
            <person name="Cirillo D.M."/>
        </authorList>
    </citation>
    <scope>NUCLEOTIDE SEQUENCE [LARGE SCALE GENOMIC DNA]</scope>
    <source>
        <strain evidence="6 7">IP141170001</strain>
    </source>
</reference>
<keyword evidence="4" id="KW-0521">NADP</keyword>
<dbReference type="GO" id="GO:0004499">
    <property type="term" value="F:N,N-dimethylaniline monooxygenase activity"/>
    <property type="evidence" value="ECO:0007669"/>
    <property type="project" value="InterPro"/>
</dbReference>
<protein>
    <submittedName>
        <fullName evidence="6">NAD(P)/FAD-dependent oxidoreductase</fullName>
    </submittedName>
</protein>
<keyword evidence="3" id="KW-0274">FAD</keyword>
<dbReference type="InterPro" id="IPR050775">
    <property type="entry name" value="FAD-binding_Monooxygenases"/>
</dbReference>
<keyword evidence="5" id="KW-0560">Oxidoreductase</keyword>
<dbReference type="PANTHER" id="PTHR43098">
    <property type="entry name" value="L-ORNITHINE N(5)-MONOOXYGENASE-RELATED"/>
    <property type="match status" value="1"/>
</dbReference>
<dbReference type="SUPFAM" id="SSF51905">
    <property type="entry name" value="FAD/NAD(P)-binding domain"/>
    <property type="match status" value="2"/>
</dbReference>
<accession>A0A2A7NYF9</accession>
<dbReference type="EMBL" id="PDCR01000006">
    <property type="protein sequence ID" value="PEG55386.1"/>
    <property type="molecule type" value="Genomic_DNA"/>
</dbReference>
<dbReference type="AlphaFoldDB" id="A0A2A7NYF9"/>
<dbReference type="Proteomes" id="UP000220340">
    <property type="component" value="Unassembled WGS sequence"/>
</dbReference>
<dbReference type="PANTHER" id="PTHR43098:SF5">
    <property type="entry name" value="DUAL-FUNCTIONAL MONOOXYGENASE_METHYLTRANSFERASE PSOF"/>
    <property type="match status" value="1"/>
</dbReference>
<evidence type="ECO:0000256" key="3">
    <source>
        <dbReference type="ARBA" id="ARBA00022827"/>
    </source>
</evidence>
<dbReference type="OrthoDB" id="5168853at2"/>
<name>A0A2A7NYF9_9MYCO</name>
<evidence type="ECO:0000313" key="6">
    <source>
        <dbReference type="EMBL" id="PEG55386.1"/>
    </source>
</evidence>
<evidence type="ECO:0000313" key="7">
    <source>
        <dbReference type="Proteomes" id="UP000220340"/>
    </source>
</evidence>
<sequence length="587" mass="65792">MRSEIGCASNAAEPATMRPVITIERVCHMDPKPLGQQHNGETGDVDAVVIGAGIGGLYAVRRLAADGLNVIGFDSATDVGGVWLHNGYPGARVDIEAYYYCFFDPEIYGDWQWSQRFPPQSELLAYLQHYAEHYGLRRYFQFSTRVEEMHWQPETKRWRVRTDTGATVYARHVVLATGQLSKGRQLPFEGVEDFAGQWLETSQWPAEPVDLAGKRVAVIGTGSSGAQVISAIADQVDSLHVFQRTPNYVVPSQNAPMDQERYRQYSQNLGELWDQVMRTGVAYLAPTSDVPASAMDPEQQLRRLEDQWNFGGLAMTFTFPDQRTDWKTADLVSDFVRGKIRDVVQDPALVDALEPRDYPIGTRRLVVCNGYYEAFNRDNVNLVNLRKESITRVTPQGIQTDEGFYEVDVIISALGFDAFSGAMDAIDIRNADGRRPTEDWARGPQAHLGLMVHGFPNMYVLTGPGSPSVLVNFNVHNVFHVDYVADLIAYMSSHDYDAVQPTAEAQRRWHIETQRAADGLLRKEVKNYMVHVNDDGSRVFIPYAGGWSTYVDIVNRVASEGYHGFAFSEVGTSTYRAVDHEDTVVPL</sequence>
<keyword evidence="7" id="KW-1185">Reference proteome</keyword>
<gene>
    <name evidence="6" type="ORF">CRI78_05555</name>
</gene>
<dbReference type="PRINTS" id="PR00411">
    <property type="entry name" value="PNDRDTASEI"/>
</dbReference>
<dbReference type="InterPro" id="IPR036188">
    <property type="entry name" value="FAD/NAD-bd_sf"/>
</dbReference>
<keyword evidence="2" id="KW-0285">Flavoprotein</keyword>
<dbReference type="GO" id="GO:0050660">
    <property type="term" value="F:flavin adenine dinucleotide binding"/>
    <property type="evidence" value="ECO:0007669"/>
    <property type="project" value="InterPro"/>
</dbReference>